<dbReference type="InterPro" id="IPR011990">
    <property type="entry name" value="TPR-like_helical_dom_sf"/>
</dbReference>
<organism evidence="2 3">
    <name type="scientific">Corallococcus llansteffanensis</name>
    <dbReference type="NCBI Taxonomy" id="2316731"/>
    <lineage>
        <taxon>Bacteria</taxon>
        <taxon>Pseudomonadati</taxon>
        <taxon>Myxococcota</taxon>
        <taxon>Myxococcia</taxon>
        <taxon>Myxococcales</taxon>
        <taxon>Cystobacterineae</taxon>
        <taxon>Myxococcaceae</taxon>
        <taxon>Corallococcus</taxon>
    </lineage>
</organism>
<dbReference type="Gene3D" id="1.25.40.10">
    <property type="entry name" value="Tetratricopeptide repeat domain"/>
    <property type="match status" value="1"/>
</dbReference>
<evidence type="ECO:0000313" key="2">
    <source>
        <dbReference type="EMBL" id="RKH65173.1"/>
    </source>
</evidence>
<comment type="caution">
    <text evidence="2">The sequence shown here is derived from an EMBL/GenBank/DDBJ whole genome shotgun (WGS) entry which is preliminary data.</text>
</comment>
<feature type="compositionally biased region" description="Acidic residues" evidence="1">
    <location>
        <begin position="167"/>
        <end position="177"/>
    </location>
</feature>
<reference evidence="3" key="1">
    <citation type="submission" date="2018-09" db="EMBL/GenBank/DDBJ databases">
        <authorList>
            <person name="Livingstone P.G."/>
            <person name="Whitworth D.E."/>
        </authorList>
    </citation>
    <scope>NUCLEOTIDE SEQUENCE [LARGE SCALE GENOMIC DNA]</scope>
    <source>
        <strain evidence="3">CA051B</strain>
    </source>
</reference>
<feature type="compositionally biased region" description="Low complexity" evidence="1">
    <location>
        <begin position="128"/>
        <end position="140"/>
    </location>
</feature>
<proteinExistence type="predicted"/>
<sequence>MELRELKDKATEAFTKGRFAKAAELYAECCRADPKDHQSRLRMGDAWSKAGQRDRAVTAYQSAVEGFAREGFLPRAIAASKLILELDPSHQGVQQMLADLYARKGTPTTSRAKPKDSAPATPPPVPVIPREAAPTAAPVDAKPPPPDTSSAAAPDDTEVVLSVEVELQVDPEPDAPSEDLTLQATPEPQAPASPVLPPSTVLPPQAAPRESVPPGLSVRVTPQRAPQPPSSMPELPQIRTPSGRWQALAPPIAGPAEP</sequence>
<feature type="compositionally biased region" description="Pro residues" evidence="1">
    <location>
        <begin position="188"/>
        <end position="201"/>
    </location>
</feature>
<evidence type="ECO:0000313" key="3">
    <source>
        <dbReference type="Proteomes" id="UP000272888"/>
    </source>
</evidence>
<name>A0A3A8Q916_9BACT</name>
<dbReference type="EMBL" id="RAWB01000041">
    <property type="protein sequence ID" value="RKH65173.1"/>
    <property type="molecule type" value="Genomic_DNA"/>
</dbReference>
<evidence type="ECO:0000256" key="1">
    <source>
        <dbReference type="SAM" id="MobiDB-lite"/>
    </source>
</evidence>
<dbReference type="AlphaFoldDB" id="A0A3A8Q916"/>
<protein>
    <submittedName>
        <fullName evidence="2">Cyclic nucleotide-binding protein</fullName>
    </submittedName>
</protein>
<keyword evidence="3" id="KW-1185">Reference proteome</keyword>
<gene>
    <name evidence="2" type="ORF">D7V93_06310</name>
</gene>
<feature type="non-terminal residue" evidence="2">
    <location>
        <position position="258"/>
    </location>
</feature>
<feature type="region of interest" description="Disordered" evidence="1">
    <location>
        <begin position="106"/>
        <end position="258"/>
    </location>
</feature>
<accession>A0A3A8Q916</accession>
<dbReference type="Proteomes" id="UP000272888">
    <property type="component" value="Unassembled WGS sequence"/>
</dbReference>
<dbReference type="SUPFAM" id="SSF48452">
    <property type="entry name" value="TPR-like"/>
    <property type="match status" value="1"/>
</dbReference>
<feature type="compositionally biased region" description="Low complexity" evidence="1">
    <location>
        <begin position="148"/>
        <end position="166"/>
    </location>
</feature>